<name>A0A3N1XU03_9GAMM</name>
<proteinExistence type="predicted"/>
<evidence type="ECO:0000313" key="1">
    <source>
        <dbReference type="EMBL" id="ROR29651.1"/>
    </source>
</evidence>
<evidence type="ECO:0000313" key="2">
    <source>
        <dbReference type="Proteomes" id="UP000276634"/>
    </source>
</evidence>
<organism evidence="1 2">
    <name type="scientific">Inmirania thermothiophila</name>
    <dbReference type="NCBI Taxonomy" id="1750597"/>
    <lineage>
        <taxon>Bacteria</taxon>
        <taxon>Pseudomonadati</taxon>
        <taxon>Pseudomonadota</taxon>
        <taxon>Gammaproteobacteria</taxon>
        <taxon>Chromatiales</taxon>
        <taxon>Ectothiorhodospiraceae</taxon>
        <taxon>Inmirania</taxon>
    </lineage>
</organism>
<keyword evidence="2" id="KW-1185">Reference proteome</keyword>
<dbReference type="RefSeq" id="WP_123402055.1">
    <property type="nucleotide sequence ID" value="NZ_RJVI01000003.1"/>
</dbReference>
<sequence length="105" mass="11709">MAVAEEPQGEDGVVITPMEWLLDDKRPEGYQPTTDIRLKAEARGVRYREAVPEPVRREWSLLLRKAKTRGLTAREARRIARLSVSINEHLEAAMARLGSDGGDAG</sequence>
<gene>
    <name evidence="1" type="ORF">EDC57_2322</name>
</gene>
<reference evidence="1 2" key="1">
    <citation type="submission" date="2018-11" db="EMBL/GenBank/DDBJ databases">
        <title>Genomic Encyclopedia of Type Strains, Phase IV (KMG-IV): sequencing the most valuable type-strain genomes for metagenomic binning, comparative biology and taxonomic classification.</title>
        <authorList>
            <person name="Goeker M."/>
        </authorList>
    </citation>
    <scope>NUCLEOTIDE SEQUENCE [LARGE SCALE GENOMIC DNA]</scope>
    <source>
        <strain evidence="1 2">DSM 100275</strain>
    </source>
</reference>
<dbReference type="AlphaFoldDB" id="A0A3N1XU03"/>
<dbReference type="Proteomes" id="UP000276634">
    <property type="component" value="Unassembled WGS sequence"/>
</dbReference>
<protein>
    <submittedName>
        <fullName evidence="1">Uncharacterized protein</fullName>
    </submittedName>
</protein>
<accession>A0A3N1XU03</accession>
<comment type="caution">
    <text evidence="1">The sequence shown here is derived from an EMBL/GenBank/DDBJ whole genome shotgun (WGS) entry which is preliminary data.</text>
</comment>
<dbReference type="EMBL" id="RJVI01000003">
    <property type="protein sequence ID" value="ROR29651.1"/>
    <property type="molecule type" value="Genomic_DNA"/>
</dbReference>